<dbReference type="SUPFAM" id="SSF50044">
    <property type="entry name" value="SH3-domain"/>
    <property type="match status" value="1"/>
</dbReference>
<dbReference type="PROSITE" id="PS50002">
    <property type="entry name" value="SH3"/>
    <property type="match status" value="1"/>
</dbReference>
<dbReference type="Proteomes" id="UP000242146">
    <property type="component" value="Unassembled WGS sequence"/>
</dbReference>
<comment type="caution">
    <text evidence="4">The sequence shown here is derived from an EMBL/GenBank/DDBJ whole genome shotgun (WGS) entry which is preliminary data.</text>
</comment>
<feature type="domain" description="SH3" evidence="3">
    <location>
        <begin position="5"/>
        <end position="64"/>
    </location>
</feature>
<dbReference type="Pfam" id="PF07653">
    <property type="entry name" value="SH3_2"/>
    <property type="match status" value="1"/>
</dbReference>
<evidence type="ECO:0000259" key="3">
    <source>
        <dbReference type="PROSITE" id="PS50002"/>
    </source>
</evidence>
<dbReference type="GO" id="GO:0005085">
    <property type="term" value="F:guanyl-nucleotide exchange factor activity"/>
    <property type="evidence" value="ECO:0007669"/>
    <property type="project" value="TreeGrafter"/>
</dbReference>
<organism evidence="4 5">
    <name type="scientific">Hesseltinella vesiculosa</name>
    <dbReference type="NCBI Taxonomy" id="101127"/>
    <lineage>
        <taxon>Eukaryota</taxon>
        <taxon>Fungi</taxon>
        <taxon>Fungi incertae sedis</taxon>
        <taxon>Mucoromycota</taxon>
        <taxon>Mucoromycotina</taxon>
        <taxon>Mucoromycetes</taxon>
        <taxon>Mucorales</taxon>
        <taxon>Cunninghamellaceae</taxon>
        <taxon>Hesseltinella</taxon>
    </lineage>
</organism>
<protein>
    <submittedName>
        <fullName evidence="4">SH3-domain-containing protein</fullName>
    </submittedName>
</protein>
<sequence length="110" mass="12648">MPNVAILCRVRAIYTFESTDKSSLDFIQGETIDVLTKLPSGWWDGICNGARGWFPSNYVQVIESFEQMPPVPDSTMTPNLSTQDVIKKWLFNTDSDSPYFFFFIFSWSKT</sequence>
<dbReference type="AlphaFoldDB" id="A0A1X2GFH4"/>
<dbReference type="InterPro" id="IPR001452">
    <property type="entry name" value="SH3_domain"/>
</dbReference>
<dbReference type="PRINTS" id="PR00452">
    <property type="entry name" value="SH3DOMAIN"/>
</dbReference>
<evidence type="ECO:0000313" key="4">
    <source>
        <dbReference type="EMBL" id="ORX52679.1"/>
    </source>
</evidence>
<dbReference type="SMART" id="SM00326">
    <property type="entry name" value="SH3"/>
    <property type="match status" value="1"/>
</dbReference>
<keyword evidence="1 2" id="KW-0728">SH3 domain</keyword>
<evidence type="ECO:0000313" key="5">
    <source>
        <dbReference type="Proteomes" id="UP000242146"/>
    </source>
</evidence>
<dbReference type="InterPro" id="IPR036028">
    <property type="entry name" value="SH3-like_dom_sf"/>
</dbReference>
<dbReference type="PRINTS" id="PR00499">
    <property type="entry name" value="P67PHOX"/>
</dbReference>
<proteinExistence type="predicted"/>
<dbReference type="EMBL" id="MCGT01000017">
    <property type="protein sequence ID" value="ORX52679.1"/>
    <property type="molecule type" value="Genomic_DNA"/>
</dbReference>
<dbReference type="PANTHER" id="PTHR46026:SF1">
    <property type="entry name" value="RHO-TYPE GUANINE NUCLEOTIDE EXCHANGE FACTOR, ISOFORM F"/>
    <property type="match status" value="1"/>
</dbReference>
<evidence type="ECO:0000256" key="2">
    <source>
        <dbReference type="PROSITE-ProRule" id="PRU00192"/>
    </source>
</evidence>
<dbReference type="STRING" id="101127.A0A1X2GFH4"/>
<gene>
    <name evidence="4" type="ORF">DM01DRAFT_343549</name>
</gene>
<accession>A0A1X2GFH4</accession>
<reference evidence="4 5" key="1">
    <citation type="submission" date="2016-07" db="EMBL/GenBank/DDBJ databases">
        <title>Pervasive Adenine N6-methylation of Active Genes in Fungi.</title>
        <authorList>
            <consortium name="DOE Joint Genome Institute"/>
            <person name="Mondo S.J."/>
            <person name="Dannebaum R.O."/>
            <person name="Kuo R.C."/>
            <person name="Labutti K."/>
            <person name="Haridas S."/>
            <person name="Kuo A."/>
            <person name="Salamov A."/>
            <person name="Ahrendt S.R."/>
            <person name="Lipzen A."/>
            <person name="Sullivan W."/>
            <person name="Andreopoulos W.B."/>
            <person name="Clum A."/>
            <person name="Lindquist E."/>
            <person name="Daum C."/>
            <person name="Ramamoorthy G.K."/>
            <person name="Gryganskyi A."/>
            <person name="Culley D."/>
            <person name="Magnuson J.K."/>
            <person name="James T.Y."/>
            <person name="O'Malley M.A."/>
            <person name="Stajich J.E."/>
            <person name="Spatafora J.W."/>
            <person name="Visel A."/>
            <person name="Grigoriev I.V."/>
        </authorList>
    </citation>
    <scope>NUCLEOTIDE SEQUENCE [LARGE SCALE GENOMIC DNA]</scope>
    <source>
        <strain evidence="4 5">NRRL 3301</strain>
    </source>
</reference>
<dbReference type="Gene3D" id="2.30.30.40">
    <property type="entry name" value="SH3 Domains"/>
    <property type="match status" value="1"/>
</dbReference>
<dbReference type="GO" id="GO:0005737">
    <property type="term" value="C:cytoplasm"/>
    <property type="evidence" value="ECO:0007669"/>
    <property type="project" value="TreeGrafter"/>
</dbReference>
<dbReference type="FunFam" id="2.30.30.40:FF:000072">
    <property type="entry name" value="Unconventional Myosin IB"/>
    <property type="match status" value="1"/>
</dbReference>
<keyword evidence="5" id="KW-1185">Reference proteome</keyword>
<evidence type="ECO:0000256" key="1">
    <source>
        <dbReference type="ARBA" id="ARBA00022443"/>
    </source>
</evidence>
<name>A0A1X2GFH4_9FUNG</name>
<dbReference type="PANTHER" id="PTHR46026">
    <property type="entry name" value="RHO-TYPE GUANINE NUCLEOTIDE EXCHANGE FACTOR, ISOFORM F"/>
    <property type="match status" value="1"/>
</dbReference>